<gene>
    <name evidence="2" type="ORF">AB0T83_15550</name>
</gene>
<keyword evidence="1" id="KW-0732">Signal</keyword>
<dbReference type="InterPro" id="IPR036374">
    <property type="entry name" value="OxRdtase_Mopterin-bd_sf"/>
</dbReference>
<dbReference type="Gene3D" id="3.90.420.10">
    <property type="entry name" value="Oxidoreductase, molybdopterin-binding domain"/>
    <property type="match status" value="1"/>
</dbReference>
<dbReference type="RefSeq" id="WP_366194143.1">
    <property type="nucleotide sequence ID" value="NZ_JBFBVU010000024.1"/>
</dbReference>
<reference evidence="2 3" key="1">
    <citation type="submission" date="2024-07" db="EMBL/GenBank/DDBJ databases">
        <authorList>
            <person name="Kang M."/>
        </authorList>
    </citation>
    <scope>NUCLEOTIDE SEQUENCE [LARGE SCALE GENOMIC DNA]</scope>
    <source>
        <strain evidence="2 3">DFM31</strain>
    </source>
</reference>
<dbReference type="Proteomes" id="UP001553161">
    <property type="component" value="Unassembled WGS sequence"/>
</dbReference>
<evidence type="ECO:0000313" key="2">
    <source>
        <dbReference type="EMBL" id="MEV8468189.1"/>
    </source>
</evidence>
<proteinExistence type="predicted"/>
<name>A0ABV3L9D4_9RHOB</name>
<feature type="chain" id="PRO_5047104859" evidence="1">
    <location>
        <begin position="23"/>
        <end position="169"/>
    </location>
</feature>
<sequence length="169" mass="18275">MTVPIRASAVLLALGVATGSAANGTLPMPTDTVILTLSGSIQHTNVGDLAHFDRDMLAGLPRVEFTTETIWTEEATTFSGVPLLAVLKHVGAQGSHIVAIAINDYSMEIPMEDLGDYPIIADQVNGAPMSVRDKGPLWIVYPYDQDDSFQTEVIYSRSVWQLGHIRVLP</sequence>
<accession>A0ABV3L9D4</accession>
<protein>
    <submittedName>
        <fullName evidence="2">Oxidoreductase</fullName>
    </submittedName>
</protein>
<evidence type="ECO:0000256" key="1">
    <source>
        <dbReference type="SAM" id="SignalP"/>
    </source>
</evidence>
<dbReference type="EMBL" id="JBFBVU010000024">
    <property type="protein sequence ID" value="MEV8468189.1"/>
    <property type="molecule type" value="Genomic_DNA"/>
</dbReference>
<feature type="signal peptide" evidence="1">
    <location>
        <begin position="1"/>
        <end position="22"/>
    </location>
</feature>
<dbReference type="SUPFAM" id="SSF56524">
    <property type="entry name" value="Oxidoreductase molybdopterin-binding domain"/>
    <property type="match status" value="1"/>
</dbReference>
<organism evidence="2 3">
    <name type="scientific">Meridianimarinicoccus marinus</name>
    <dbReference type="NCBI Taxonomy" id="3231483"/>
    <lineage>
        <taxon>Bacteria</taxon>
        <taxon>Pseudomonadati</taxon>
        <taxon>Pseudomonadota</taxon>
        <taxon>Alphaproteobacteria</taxon>
        <taxon>Rhodobacterales</taxon>
        <taxon>Paracoccaceae</taxon>
        <taxon>Meridianimarinicoccus</taxon>
    </lineage>
</organism>
<evidence type="ECO:0000313" key="3">
    <source>
        <dbReference type="Proteomes" id="UP001553161"/>
    </source>
</evidence>
<keyword evidence="3" id="KW-1185">Reference proteome</keyword>
<comment type="caution">
    <text evidence="2">The sequence shown here is derived from an EMBL/GenBank/DDBJ whole genome shotgun (WGS) entry which is preliminary data.</text>
</comment>